<evidence type="ECO:0000313" key="8">
    <source>
        <dbReference type="EMBL" id="CAD7696269.1"/>
    </source>
</evidence>
<accession>A0A8S1IPR4</accession>
<evidence type="ECO:0000256" key="1">
    <source>
        <dbReference type="ARBA" id="ARBA00004496"/>
    </source>
</evidence>
<comment type="caution">
    <text evidence="8">The sequence shown here is derived from an EMBL/GenBank/DDBJ whole genome shotgun (WGS) entry which is preliminary data.</text>
</comment>
<evidence type="ECO:0000256" key="5">
    <source>
        <dbReference type="ARBA" id="ARBA00022833"/>
    </source>
</evidence>
<keyword evidence="5" id="KW-0862">Zinc</keyword>
<evidence type="ECO:0000256" key="3">
    <source>
        <dbReference type="ARBA" id="ARBA00022723"/>
    </source>
</evidence>
<dbReference type="GO" id="GO:0005737">
    <property type="term" value="C:cytoplasm"/>
    <property type="evidence" value="ECO:0007669"/>
    <property type="project" value="UniProtKB-SubCell"/>
</dbReference>
<keyword evidence="9" id="KW-1185">Reference proteome</keyword>
<reference evidence="8" key="1">
    <citation type="submission" date="2020-12" db="EMBL/GenBank/DDBJ databases">
        <authorList>
            <person name="Iha C."/>
        </authorList>
    </citation>
    <scope>NUCLEOTIDE SEQUENCE</scope>
</reference>
<evidence type="ECO:0000256" key="6">
    <source>
        <dbReference type="ARBA" id="ARBA00022859"/>
    </source>
</evidence>
<dbReference type="AlphaFoldDB" id="A0A8S1IPR4"/>
<dbReference type="InterPro" id="IPR046439">
    <property type="entry name" value="ZF_RZ_dom"/>
</dbReference>
<comment type="subcellular location">
    <subcellularLocation>
        <location evidence="1">Cytoplasm</location>
    </subcellularLocation>
</comment>
<gene>
    <name evidence="8" type="ORF">OSTQU699_LOCUS1630</name>
</gene>
<dbReference type="Pfam" id="PF20173">
    <property type="entry name" value="ZnF_RZ-type"/>
    <property type="match status" value="1"/>
</dbReference>
<evidence type="ECO:0000256" key="4">
    <source>
        <dbReference type="ARBA" id="ARBA00022771"/>
    </source>
</evidence>
<keyword evidence="6" id="KW-0391">Immunity</keyword>
<keyword evidence="2" id="KW-0963">Cytoplasm</keyword>
<name>A0A8S1IPR4_9CHLO</name>
<proteinExistence type="predicted"/>
<dbReference type="GO" id="GO:0008270">
    <property type="term" value="F:zinc ion binding"/>
    <property type="evidence" value="ECO:0007669"/>
    <property type="project" value="UniProtKB-KW"/>
</dbReference>
<dbReference type="OrthoDB" id="523336at2759"/>
<protein>
    <recommendedName>
        <fullName evidence="7">RZ-type domain-containing protein</fullName>
    </recommendedName>
</protein>
<dbReference type="GO" id="GO:0002376">
    <property type="term" value="P:immune system process"/>
    <property type="evidence" value="ECO:0007669"/>
    <property type="project" value="UniProtKB-KW"/>
</dbReference>
<evidence type="ECO:0000313" key="9">
    <source>
        <dbReference type="Proteomes" id="UP000708148"/>
    </source>
</evidence>
<dbReference type="EMBL" id="CAJHUC010000453">
    <property type="protein sequence ID" value="CAD7696269.1"/>
    <property type="molecule type" value="Genomic_DNA"/>
</dbReference>
<dbReference type="Proteomes" id="UP000708148">
    <property type="component" value="Unassembled WGS sequence"/>
</dbReference>
<evidence type="ECO:0000259" key="7">
    <source>
        <dbReference type="PROSITE" id="PS51981"/>
    </source>
</evidence>
<keyword evidence="4" id="KW-0863">Zinc-finger</keyword>
<sequence length="197" mass="21375">MQLALQKVHHIGATSQLRIVGDALPFNNYPREARGKQLLLVDRATRMSKEALSDLKSREGPKIPDFDKRVGEVQQHMEALQTVRNEVEKAGRPSAEQAACIWAVISADSRVSNATYGSGHVYRCPNGHVYIIGECGRAWEEARCAECGATIGGRNHKLASGNAAADDMFEEVRDLAMGRTKASDAPGDISTDVSAVE</sequence>
<feature type="domain" description="RZ-type" evidence="7">
    <location>
        <begin position="103"/>
        <end position="174"/>
    </location>
</feature>
<organism evidence="8 9">
    <name type="scientific">Ostreobium quekettii</name>
    <dbReference type="NCBI Taxonomy" id="121088"/>
    <lineage>
        <taxon>Eukaryota</taxon>
        <taxon>Viridiplantae</taxon>
        <taxon>Chlorophyta</taxon>
        <taxon>core chlorophytes</taxon>
        <taxon>Ulvophyceae</taxon>
        <taxon>TCBD clade</taxon>
        <taxon>Bryopsidales</taxon>
        <taxon>Ostreobineae</taxon>
        <taxon>Ostreobiaceae</taxon>
        <taxon>Ostreobium</taxon>
    </lineage>
</organism>
<dbReference type="PROSITE" id="PS51981">
    <property type="entry name" value="ZF_RZ"/>
    <property type="match status" value="1"/>
</dbReference>
<evidence type="ECO:0000256" key="2">
    <source>
        <dbReference type="ARBA" id="ARBA00022490"/>
    </source>
</evidence>
<keyword evidence="3" id="KW-0479">Metal-binding</keyword>